<dbReference type="PROSITE" id="PS01359">
    <property type="entry name" value="ZF_PHD_1"/>
    <property type="match status" value="1"/>
</dbReference>
<keyword evidence="4" id="KW-0862">Zinc</keyword>
<organism evidence="8 9">
    <name type="scientific">Salmo trutta</name>
    <name type="common">Brown trout</name>
    <dbReference type="NCBI Taxonomy" id="8032"/>
    <lineage>
        <taxon>Eukaryota</taxon>
        <taxon>Metazoa</taxon>
        <taxon>Chordata</taxon>
        <taxon>Craniata</taxon>
        <taxon>Vertebrata</taxon>
        <taxon>Euteleostomi</taxon>
        <taxon>Actinopterygii</taxon>
        <taxon>Neopterygii</taxon>
        <taxon>Teleostei</taxon>
        <taxon>Protacanthopterygii</taxon>
        <taxon>Salmoniformes</taxon>
        <taxon>Salmonidae</taxon>
        <taxon>Salmoninae</taxon>
        <taxon>Salmo</taxon>
    </lineage>
</organism>
<feature type="compositionally biased region" description="Basic and acidic residues" evidence="6">
    <location>
        <begin position="25"/>
        <end position="37"/>
    </location>
</feature>
<dbReference type="InterPro" id="IPR041947">
    <property type="entry name" value="PHD_PHF13"/>
</dbReference>
<dbReference type="GO" id="GO:0007076">
    <property type="term" value="P:mitotic chromosome condensation"/>
    <property type="evidence" value="ECO:0007669"/>
    <property type="project" value="TreeGrafter"/>
</dbReference>
<dbReference type="GeneTree" id="ENSGT00530000063882"/>
<dbReference type="Pfam" id="PF00628">
    <property type="entry name" value="PHD"/>
    <property type="match status" value="1"/>
</dbReference>
<reference evidence="8" key="1">
    <citation type="submission" date="2025-08" db="UniProtKB">
        <authorList>
            <consortium name="Ensembl"/>
        </authorList>
    </citation>
    <scope>IDENTIFICATION</scope>
</reference>
<dbReference type="SUPFAM" id="SSF57903">
    <property type="entry name" value="FYVE/PHD zinc finger"/>
    <property type="match status" value="1"/>
</dbReference>
<keyword evidence="5" id="KW-0539">Nucleus</keyword>
<feature type="domain" description="Zinc finger PHD-type" evidence="7">
    <location>
        <begin position="65"/>
        <end position="109"/>
    </location>
</feature>
<protein>
    <recommendedName>
        <fullName evidence="7">Zinc finger PHD-type domain-containing protein</fullName>
    </recommendedName>
</protein>
<sequence>RTPEIHEQHQPQSGWTNHNSCPTDNKTHPLTDPKRDHDCKLPQSSLTQFFPEATPNEDDSWDLITCFCLKPFAGRPMIECSECGTWVHLSCAKIRRTHVPEVFICQPCRDTKTNIRRSNRARIAPRKRFSD</sequence>
<evidence type="ECO:0000313" key="9">
    <source>
        <dbReference type="Proteomes" id="UP000472277"/>
    </source>
</evidence>
<evidence type="ECO:0000256" key="6">
    <source>
        <dbReference type="SAM" id="MobiDB-lite"/>
    </source>
</evidence>
<keyword evidence="9" id="KW-1185">Reference proteome</keyword>
<reference evidence="8" key="2">
    <citation type="submission" date="2025-09" db="UniProtKB">
        <authorList>
            <consortium name="Ensembl"/>
        </authorList>
    </citation>
    <scope>IDENTIFICATION</scope>
</reference>
<evidence type="ECO:0000313" key="8">
    <source>
        <dbReference type="Ensembl" id="ENSSTUP00000038316.1"/>
    </source>
</evidence>
<dbReference type="SMART" id="SM00249">
    <property type="entry name" value="PHD"/>
    <property type="match status" value="1"/>
</dbReference>
<evidence type="ECO:0000256" key="1">
    <source>
        <dbReference type="ARBA" id="ARBA00004123"/>
    </source>
</evidence>
<feature type="compositionally biased region" description="Polar residues" evidence="6">
    <location>
        <begin position="10"/>
        <end position="24"/>
    </location>
</feature>
<evidence type="ECO:0000256" key="3">
    <source>
        <dbReference type="ARBA" id="ARBA00022771"/>
    </source>
</evidence>
<dbReference type="InterPro" id="IPR019786">
    <property type="entry name" value="Zinc_finger_PHD-type_CS"/>
</dbReference>
<dbReference type="Ensembl" id="ENSSTUT00000040050.1">
    <property type="protein sequence ID" value="ENSSTUP00000038316.1"/>
    <property type="gene ID" value="ENSSTUG00000016351.1"/>
</dbReference>
<accession>A0A673YU93</accession>
<dbReference type="PANTHER" id="PTHR14571">
    <property type="entry name" value="HISTONE-LYSINE N-METHYLTRANSFERASE SET-26-RELATED"/>
    <property type="match status" value="1"/>
</dbReference>
<dbReference type="PANTHER" id="PTHR14571:SF13">
    <property type="entry name" value="PHD FINGER PROTEIN 13"/>
    <property type="match status" value="1"/>
</dbReference>
<dbReference type="InterPro" id="IPR013083">
    <property type="entry name" value="Znf_RING/FYVE/PHD"/>
</dbReference>
<dbReference type="GO" id="GO:0008270">
    <property type="term" value="F:zinc ion binding"/>
    <property type="evidence" value="ECO:0007669"/>
    <property type="project" value="UniProtKB-KW"/>
</dbReference>
<keyword evidence="3" id="KW-0863">Zinc-finger</keyword>
<name>A0A673YU93_SALTR</name>
<evidence type="ECO:0000256" key="2">
    <source>
        <dbReference type="ARBA" id="ARBA00022723"/>
    </source>
</evidence>
<comment type="subcellular location">
    <subcellularLocation>
        <location evidence="1">Nucleus</location>
    </subcellularLocation>
</comment>
<dbReference type="Gene3D" id="3.30.40.10">
    <property type="entry name" value="Zinc/RING finger domain, C3HC4 (zinc finger)"/>
    <property type="match status" value="1"/>
</dbReference>
<feature type="region of interest" description="Disordered" evidence="6">
    <location>
        <begin position="1"/>
        <end position="37"/>
    </location>
</feature>
<dbReference type="GO" id="GO:0005634">
    <property type="term" value="C:nucleus"/>
    <property type="evidence" value="ECO:0007669"/>
    <property type="project" value="UniProtKB-SubCell"/>
</dbReference>
<proteinExistence type="predicted"/>
<evidence type="ECO:0000256" key="5">
    <source>
        <dbReference type="ARBA" id="ARBA00023242"/>
    </source>
</evidence>
<dbReference type="GO" id="GO:0003682">
    <property type="term" value="F:chromatin binding"/>
    <property type="evidence" value="ECO:0007669"/>
    <property type="project" value="TreeGrafter"/>
</dbReference>
<dbReference type="InterPro" id="IPR011011">
    <property type="entry name" value="Znf_FYVE_PHD"/>
</dbReference>
<dbReference type="InParanoid" id="A0A673YU93"/>
<evidence type="ECO:0000256" key="4">
    <source>
        <dbReference type="ARBA" id="ARBA00022833"/>
    </source>
</evidence>
<dbReference type="InterPro" id="IPR001965">
    <property type="entry name" value="Znf_PHD"/>
</dbReference>
<dbReference type="InterPro" id="IPR019787">
    <property type="entry name" value="Znf_PHD-finger"/>
</dbReference>
<dbReference type="AlphaFoldDB" id="A0A673YU93"/>
<keyword evidence="2" id="KW-0479">Metal-binding</keyword>
<evidence type="ECO:0000259" key="7">
    <source>
        <dbReference type="SMART" id="SM00249"/>
    </source>
</evidence>
<dbReference type="Proteomes" id="UP000472277">
    <property type="component" value="Chromosome 26"/>
</dbReference>
<dbReference type="CDD" id="cd15632">
    <property type="entry name" value="PHD_PHF13"/>
    <property type="match status" value="1"/>
</dbReference>